<dbReference type="Gene3D" id="3.40.50.10740">
    <property type="entry name" value="Class I glutamine amidotransferase-like"/>
    <property type="match status" value="1"/>
</dbReference>
<dbReference type="GO" id="GO:0008236">
    <property type="term" value="F:serine-type peptidase activity"/>
    <property type="evidence" value="ECO:0007669"/>
    <property type="project" value="UniProtKB-KW"/>
</dbReference>
<dbReference type="GO" id="GO:0006508">
    <property type="term" value="P:proteolysis"/>
    <property type="evidence" value="ECO:0007669"/>
    <property type="project" value="UniProtKB-KW"/>
</dbReference>
<dbReference type="InterPro" id="IPR040449">
    <property type="entry name" value="Peptidase_S66_N"/>
</dbReference>
<dbReference type="InterPro" id="IPR040921">
    <property type="entry name" value="Peptidase_S66C"/>
</dbReference>
<feature type="domain" description="LD-carboxypeptidase C-terminal" evidence="8">
    <location>
        <begin position="168"/>
        <end position="279"/>
    </location>
</feature>
<dbReference type="InterPro" id="IPR027478">
    <property type="entry name" value="LdcA_N"/>
</dbReference>
<dbReference type="PANTHER" id="PTHR30237">
    <property type="entry name" value="MURAMOYLTETRAPEPTIDE CARBOXYPEPTIDASE"/>
    <property type="match status" value="1"/>
</dbReference>
<evidence type="ECO:0000256" key="4">
    <source>
        <dbReference type="ARBA" id="ARBA00022801"/>
    </source>
</evidence>
<feature type="active site" description="Charge relay system" evidence="6">
    <location>
        <position position="199"/>
    </location>
</feature>
<dbReference type="Gene3D" id="3.50.30.60">
    <property type="entry name" value="LD-carboxypeptidase A C-terminal domain-like"/>
    <property type="match status" value="1"/>
</dbReference>
<dbReference type="InterPro" id="IPR003507">
    <property type="entry name" value="S66_fam"/>
</dbReference>
<dbReference type="OrthoDB" id="9807329at2"/>
<keyword evidence="10" id="KW-1185">Reference proteome</keyword>
<organism evidence="9 10">
    <name type="scientific">Amycolatopsis antarctica</name>
    <dbReference type="NCBI Taxonomy" id="1854586"/>
    <lineage>
        <taxon>Bacteria</taxon>
        <taxon>Bacillati</taxon>
        <taxon>Actinomycetota</taxon>
        <taxon>Actinomycetes</taxon>
        <taxon>Pseudonocardiales</taxon>
        <taxon>Pseudonocardiaceae</taxon>
        <taxon>Amycolatopsis</taxon>
    </lineage>
</organism>
<dbReference type="AlphaFoldDB" id="A0A263D3T1"/>
<evidence type="ECO:0000259" key="7">
    <source>
        <dbReference type="Pfam" id="PF02016"/>
    </source>
</evidence>
<comment type="similarity">
    <text evidence="1">Belongs to the peptidase S66 family.</text>
</comment>
<dbReference type="PANTHER" id="PTHR30237:SF2">
    <property type="entry name" value="MUREIN TETRAPEPTIDE CARBOXYPEPTIDASE"/>
    <property type="match status" value="1"/>
</dbReference>
<feature type="active site" description="Nucleophile" evidence="6">
    <location>
        <position position="107"/>
    </location>
</feature>
<dbReference type="Proteomes" id="UP000242444">
    <property type="component" value="Unassembled WGS sequence"/>
</dbReference>
<feature type="active site" description="Charge relay system" evidence="6">
    <location>
        <position position="264"/>
    </location>
</feature>
<dbReference type="PIRSF" id="PIRSF028757">
    <property type="entry name" value="LD-carboxypeptidase"/>
    <property type="match status" value="1"/>
</dbReference>
<accession>A0A263D3T1</accession>
<evidence type="ECO:0000256" key="3">
    <source>
        <dbReference type="ARBA" id="ARBA00022670"/>
    </source>
</evidence>
<name>A0A263D3T1_9PSEU</name>
<comment type="caution">
    <text evidence="9">The sequence shown here is derived from an EMBL/GenBank/DDBJ whole genome shotgun (WGS) entry which is preliminary data.</text>
</comment>
<dbReference type="Pfam" id="PF17676">
    <property type="entry name" value="Peptidase_S66C"/>
    <property type="match status" value="1"/>
</dbReference>
<evidence type="ECO:0000256" key="2">
    <source>
        <dbReference type="ARBA" id="ARBA00022645"/>
    </source>
</evidence>
<keyword evidence="4" id="KW-0378">Hydrolase</keyword>
<proteinExistence type="inferred from homology"/>
<evidence type="ECO:0000256" key="5">
    <source>
        <dbReference type="ARBA" id="ARBA00022825"/>
    </source>
</evidence>
<dbReference type="SUPFAM" id="SSF141986">
    <property type="entry name" value="LD-carboxypeptidase A C-terminal domain-like"/>
    <property type="match status" value="1"/>
</dbReference>
<protein>
    <submittedName>
        <fullName evidence="9">LD-carboxypeptidase</fullName>
    </submittedName>
</protein>
<dbReference type="InterPro" id="IPR029062">
    <property type="entry name" value="Class_I_gatase-like"/>
</dbReference>
<evidence type="ECO:0000313" key="10">
    <source>
        <dbReference type="Proteomes" id="UP000242444"/>
    </source>
</evidence>
<keyword evidence="5" id="KW-0720">Serine protease</keyword>
<dbReference type="GO" id="GO:0004180">
    <property type="term" value="F:carboxypeptidase activity"/>
    <property type="evidence" value="ECO:0007669"/>
    <property type="project" value="UniProtKB-KW"/>
</dbReference>
<evidence type="ECO:0000313" key="9">
    <source>
        <dbReference type="EMBL" id="OZM73100.1"/>
    </source>
</evidence>
<evidence type="ECO:0000256" key="6">
    <source>
        <dbReference type="PIRSR" id="PIRSR028757-1"/>
    </source>
</evidence>
<keyword evidence="2 9" id="KW-0121">Carboxypeptidase</keyword>
<evidence type="ECO:0000256" key="1">
    <source>
        <dbReference type="ARBA" id="ARBA00010233"/>
    </source>
</evidence>
<dbReference type="EMBL" id="NKYE01000006">
    <property type="protein sequence ID" value="OZM73100.1"/>
    <property type="molecule type" value="Genomic_DNA"/>
</dbReference>
<dbReference type="Pfam" id="PF02016">
    <property type="entry name" value="Peptidase_S66"/>
    <property type="match status" value="1"/>
</dbReference>
<reference evidence="9 10" key="1">
    <citation type="submission" date="2017-07" db="EMBL/GenBank/DDBJ databases">
        <title>Amycolatopsis antarcticus sp. nov., isolated from the surface of an Antarcticus brown macroalga.</title>
        <authorList>
            <person name="Wang J."/>
            <person name="Leiva S."/>
            <person name="Huang J."/>
            <person name="Huang Y."/>
        </authorList>
    </citation>
    <scope>NUCLEOTIDE SEQUENCE [LARGE SCALE GENOMIC DNA]</scope>
    <source>
        <strain evidence="9 10">AU-G6</strain>
    </source>
</reference>
<evidence type="ECO:0000259" key="8">
    <source>
        <dbReference type="Pfam" id="PF17676"/>
    </source>
</evidence>
<dbReference type="CDD" id="cd07025">
    <property type="entry name" value="Peptidase_S66"/>
    <property type="match status" value="1"/>
</dbReference>
<dbReference type="InParanoid" id="A0A263D3T1"/>
<dbReference type="InterPro" id="IPR027461">
    <property type="entry name" value="Carboxypeptidase_A_C_sf"/>
</dbReference>
<sequence>MRQDDTVALVAPAGPVAAHLLDSALDALAAWKVSVRVYDSVRSRHPIFPYLAAADDARAADFRDAWLDPDVDAVFAARGGYGCMRILDLLDWGELRSAGPKLFAGSSDVTALHEAIAVHLGLSTVFSPMPASAHFDEIAAARLHGLLTGEGPLTITGGQGALVGGRARGVTVGGNLSLLAAGLGAAEHHRPVSGIALLEDVGEDIYRLDRILTQLLRSGWFDGVTGIALGSWADCGTPDDVRALMRDRLGSLGVPIAWEFGFGHIPASLSLPFGAEVELDADAGTITLTRPALES</sequence>
<dbReference type="SUPFAM" id="SSF52317">
    <property type="entry name" value="Class I glutamine amidotransferase-like"/>
    <property type="match status" value="1"/>
</dbReference>
<gene>
    <name evidence="9" type="ORF">CFN78_11490</name>
</gene>
<keyword evidence="3" id="KW-0645">Protease</keyword>
<feature type="domain" description="LD-carboxypeptidase N-terminal" evidence="7">
    <location>
        <begin position="7"/>
        <end position="125"/>
    </location>
</feature>